<dbReference type="SUPFAM" id="SSF158622">
    <property type="entry name" value="YheA/YmcA-like"/>
    <property type="match status" value="1"/>
</dbReference>
<dbReference type="RefSeq" id="WP_014081881.1">
    <property type="nucleotide sequence ID" value="NZ_BAAAXT010000017.1"/>
</dbReference>
<evidence type="ECO:0000313" key="2">
    <source>
        <dbReference type="Proteomes" id="UP000313312"/>
    </source>
</evidence>
<evidence type="ECO:0000313" key="1">
    <source>
        <dbReference type="EMBL" id="TNK90973.1"/>
    </source>
</evidence>
<dbReference type="Pfam" id="PF06133">
    <property type="entry name" value="Com_YlbF"/>
    <property type="match status" value="1"/>
</dbReference>
<organism evidence="1 2">
    <name type="scientific">Fructilactobacillus sanfranciscensis</name>
    <name type="common">Lactobacillus sanfranciscensis</name>
    <dbReference type="NCBI Taxonomy" id="1625"/>
    <lineage>
        <taxon>Bacteria</taxon>
        <taxon>Bacillati</taxon>
        <taxon>Bacillota</taxon>
        <taxon>Bacilli</taxon>
        <taxon>Lactobacillales</taxon>
        <taxon>Lactobacillaceae</taxon>
        <taxon>Fructilactobacillus</taxon>
    </lineage>
</organism>
<dbReference type="InterPro" id="IPR010368">
    <property type="entry name" value="Com_YlbF"/>
</dbReference>
<dbReference type="InterPro" id="IPR023378">
    <property type="entry name" value="YheA/YmcA-like_dom_sf"/>
</dbReference>
<dbReference type="Gene3D" id="1.20.1500.10">
    <property type="entry name" value="YheA/YmcA-like"/>
    <property type="match status" value="1"/>
</dbReference>
<dbReference type="EMBL" id="QFCR01000002">
    <property type="protein sequence ID" value="TNK90973.1"/>
    <property type="molecule type" value="Genomic_DNA"/>
</dbReference>
<accession>A0A5C4TM58</accession>
<reference evidence="1 2" key="1">
    <citation type="submission" date="2018-05" db="EMBL/GenBank/DDBJ databases">
        <title>Lactobacillus sanfranciscensis Ah4 draft denome sequence.</title>
        <authorList>
            <person name="Zhang G."/>
        </authorList>
    </citation>
    <scope>NUCLEOTIDE SEQUENCE [LARGE SCALE GENOMIC DNA]</scope>
    <source>
        <strain evidence="1 2">Ah4</strain>
    </source>
</reference>
<sequence>MSDNKILEQAKKMQETVLESEEFTNLKNAMDALKAEKDSYKVFTDFQASQNDLRQKQMSGQEITPDDMKYARELADKMNKLPAIKLLMEREKAMGKLIDDANMVITEPLRKLYQA</sequence>
<comment type="caution">
    <text evidence="1">The sequence shown here is derived from an EMBL/GenBank/DDBJ whole genome shotgun (WGS) entry which is preliminary data.</text>
</comment>
<protein>
    <submittedName>
        <fullName evidence="1">Uncharacterized protein</fullName>
    </submittedName>
</protein>
<name>A0A5C4TM58_FRUSA</name>
<dbReference type="Proteomes" id="UP000313312">
    <property type="component" value="Unassembled WGS sequence"/>
</dbReference>
<dbReference type="GeneID" id="93160488"/>
<gene>
    <name evidence="1" type="ORF">DID87_01115</name>
</gene>
<dbReference type="AlphaFoldDB" id="A0A5C4TM58"/>
<proteinExistence type="predicted"/>